<keyword evidence="1" id="KW-0145">Chemotaxis</keyword>
<dbReference type="PANTHER" id="PTHR24422:SF27">
    <property type="entry name" value="PROTEIN-GLUTAMATE O-METHYLTRANSFERASE"/>
    <property type="match status" value="1"/>
</dbReference>
<organism evidence="6 7">
    <name type="scientific">Chitinophaga rupis</name>
    <dbReference type="NCBI Taxonomy" id="573321"/>
    <lineage>
        <taxon>Bacteria</taxon>
        <taxon>Pseudomonadati</taxon>
        <taxon>Bacteroidota</taxon>
        <taxon>Chitinophagia</taxon>
        <taxon>Chitinophagales</taxon>
        <taxon>Chitinophagaceae</taxon>
        <taxon>Chitinophaga</taxon>
    </lineage>
</organism>
<dbReference type="Pfam" id="PF03705">
    <property type="entry name" value="CheR_N"/>
    <property type="match status" value="1"/>
</dbReference>
<keyword evidence="2" id="KW-0175">Coiled coil</keyword>
<dbReference type="Gene3D" id="3.30.450.20">
    <property type="entry name" value="PAS domain"/>
    <property type="match status" value="1"/>
</dbReference>
<dbReference type="InterPro" id="IPR022641">
    <property type="entry name" value="CheR_N"/>
</dbReference>
<dbReference type="InterPro" id="IPR036890">
    <property type="entry name" value="HATPase_C_sf"/>
</dbReference>
<protein>
    <submittedName>
        <fullName evidence="6">Two-component system, chemotaxis family, CheB/CheR fusion protein</fullName>
    </submittedName>
</protein>
<dbReference type="Pfam" id="PF02518">
    <property type="entry name" value="HATPase_c"/>
    <property type="match status" value="1"/>
</dbReference>
<dbReference type="PROSITE" id="PS50122">
    <property type="entry name" value="CHEB"/>
    <property type="match status" value="1"/>
</dbReference>
<dbReference type="InterPro" id="IPR003594">
    <property type="entry name" value="HATPase_dom"/>
</dbReference>
<dbReference type="OrthoDB" id="9816309at2"/>
<evidence type="ECO:0000256" key="2">
    <source>
        <dbReference type="SAM" id="Coils"/>
    </source>
</evidence>
<dbReference type="SUPFAM" id="SSF55874">
    <property type="entry name" value="ATPase domain of HSP90 chaperone/DNA topoisomerase II/histidine kinase"/>
    <property type="match status" value="1"/>
</dbReference>
<keyword evidence="7" id="KW-1185">Reference proteome</keyword>
<dbReference type="Gene3D" id="3.40.50.180">
    <property type="entry name" value="Methylesterase CheB, C-terminal domain"/>
    <property type="match status" value="1"/>
</dbReference>
<dbReference type="GO" id="GO:0008984">
    <property type="term" value="F:protein-glutamate methylesterase activity"/>
    <property type="evidence" value="ECO:0007669"/>
    <property type="project" value="InterPro"/>
</dbReference>
<evidence type="ECO:0000259" key="5">
    <source>
        <dbReference type="PROSITE" id="PS50123"/>
    </source>
</evidence>
<dbReference type="GO" id="GO:0000155">
    <property type="term" value="F:phosphorelay sensor kinase activity"/>
    <property type="evidence" value="ECO:0007669"/>
    <property type="project" value="InterPro"/>
</dbReference>
<dbReference type="SUPFAM" id="SSF55785">
    <property type="entry name" value="PYP-like sensor domain (PAS domain)"/>
    <property type="match status" value="1"/>
</dbReference>
<feature type="coiled-coil region" evidence="2">
    <location>
        <begin position="643"/>
        <end position="709"/>
    </location>
</feature>
<evidence type="ECO:0000313" key="6">
    <source>
        <dbReference type="EMBL" id="SEN09178.1"/>
    </source>
</evidence>
<dbReference type="InterPro" id="IPR036097">
    <property type="entry name" value="HisK_dim/P_sf"/>
</dbReference>
<dbReference type="InterPro" id="IPR000780">
    <property type="entry name" value="CheR_MeTrfase"/>
</dbReference>
<dbReference type="InterPro" id="IPR050903">
    <property type="entry name" value="Bact_Chemotaxis_MeTrfase"/>
</dbReference>
<dbReference type="SMART" id="SM00138">
    <property type="entry name" value="MeTrc"/>
    <property type="match status" value="1"/>
</dbReference>
<dbReference type="Gene3D" id="3.30.565.10">
    <property type="entry name" value="Histidine kinase-like ATPase, C-terminal domain"/>
    <property type="match status" value="1"/>
</dbReference>
<accession>A0A1H8DRJ0</accession>
<dbReference type="SUPFAM" id="SSF47757">
    <property type="entry name" value="Chemotaxis receptor methyltransferase CheR, N-terminal domain"/>
    <property type="match status" value="1"/>
</dbReference>
<gene>
    <name evidence="6" type="ORF">SAMN04488505_10864</name>
</gene>
<dbReference type="Gene3D" id="1.10.287.130">
    <property type="match status" value="1"/>
</dbReference>
<dbReference type="InterPro" id="IPR000673">
    <property type="entry name" value="Sig_transdc_resp-reg_Me-estase"/>
</dbReference>
<dbReference type="InterPro" id="IPR005467">
    <property type="entry name" value="His_kinase_dom"/>
</dbReference>
<dbReference type="SUPFAM" id="SSF53335">
    <property type="entry name" value="S-adenosyl-L-methionine-dependent methyltransferases"/>
    <property type="match status" value="1"/>
</dbReference>
<feature type="active site" evidence="1">
    <location>
        <position position="44"/>
    </location>
</feature>
<evidence type="ECO:0000259" key="4">
    <source>
        <dbReference type="PROSITE" id="PS50122"/>
    </source>
</evidence>
<dbReference type="InterPro" id="IPR035909">
    <property type="entry name" value="CheB_C"/>
</dbReference>
<keyword evidence="1" id="KW-0378">Hydrolase</keyword>
<dbReference type="PRINTS" id="PR00996">
    <property type="entry name" value="CHERMTFRASE"/>
</dbReference>
<evidence type="ECO:0000256" key="1">
    <source>
        <dbReference type="PROSITE-ProRule" id="PRU00050"/>
    </source>
</evidence>
<dbReference type="Pfam" id="PF01739">
    <property type="entry name" value="CheR"/>
    <property type="match status" value="1"/>
</dbReference>
<dbReference type="PROSITE" id="PS50123">
    <property type="entry name" value="CHER"/>
    <property type="match status" value="1"/>
</dbReference>
<dbReference type="InterPro" id="IPR035965">
    <property type="entry name" value="PAS-like_dom_sf"/>
</dbReference>
<dbReference type="AlphaFoldDB" id="A0A1H8DRJ0"/>
<dbReference type="GO" id="GO:0006935">
    <property type="term" value="P:chemotaxis"/>
    <property type="evidence" value="ECO:0007669"/>
    <property type="project" value="UniProtKB-UniRule"/>
</dbReference>
<dbReference type="GO" id="GO:0005737">
    <property type="term" value="C:cytoplasm"/>
    <property type="evidence" value="ECO:0007669"/>
    <property type="project" value="InterPro"/>
</dbReference>
<dbReference type="PROSITE" id="PS50109">
    <property type="entry name" value="HIS_KIN"/>
    <property type="match status" value="1"/>
</dbReference>
<dbReference type="SUPFAM" id="SSF47384">
    <property type="entry name" value="Homodimeric domain of signal transducing histidine kinase"/>
    <property type="match status" value="1"/>
</dbReference>
<dbReference type="Proteomes" id="UP000198984">
    <property type="component" value="Unassembled WGS sequence"/>
</dbReference>
<reference evidence="6 7" key="1">
    <citation type="submission" date="2016-10" db="EMBL/GenBank/DDBJ databases">
        <authorList>
            <person name="de Groot N.N."/>
        </authorList>
    </citation>
    <scope>NUCLEOTIDE SEQUENCE [LARGE SCALE GENOMIC DNA]</scope>
    <source>
        <strain evidence="6 7">DSM 21039</strain>
    </source>
</reference>
<proteinExistence type="predicted"/>
<feature type="active site" evidence="1">
    <location>
        <position position="136"/>
    </location>
</feature>
<dbReference type="RefSeq" id="WP_089919006.1">
    <property type="nucleotide sequence ID" value="NZ_FOBB01000008.1"/>
</dbReference>
<sequence>MKSYSDQGQHFIIAIGASAGGIEELHSFFDHTLQDHASYIIIQHLSPDYKSRMVEILSKHSALKVSEATNDMLVEPNQVYLIPSQQYMTIYNGRLLLRNKERSGLPHKTINTFFNALAIDCGRRAIGIVLSGTGDDGSEGVMNIKNAGGLVLVQDPAVAQYSSMPMNAIATGAVDHILLPEDMPPVIAQYISNNGHDTTTAAKSILEEKSVLSVINLIRERLPFDFSDYKPTTILRRIKRRMVYHNFVQADDYYRFLQAHSEEVETLAKSFMISVSAFFRNAEAFEIIESLVLPEIVKAKKDHDEIKIWVVGCATGEEAYSLAILLYEQLAAAPKTIAIKVFATDIDKASLDYAGKGVYAEHIANEISPERLEQHFIKEGNTYRVKQHIRKMLIFAQHNVVKNPPYCNMDLISCRNLLIYMNITLQAKVLSMLHFGLRQNGFLFLGSSENPGMLMPHLDEISKKWKIYRNQASSKLVRFDIFTPSLVPNPQTALLTQSKKTGRTDKKNNLMEEITEILMEESNCAGICVDQDNTVVRSFGKVNNFLLQKIFNFNLMELLPKPLAVAFISASRTAWKQNEPVTVTGIPIPDHTHAKVVTMKIRPLSVGETGIRLLLVLFKEEAAVAEGPAALAFDQQLYLDSGVISLEEELQETRARLQESLEKLEASNENMQSFNEELLSANEEMQSANEEMQSVNEELQTINADYQLKIKELIVLNDDMDNYFRSNLNGQLFVDKDLLLKKFSPAAVHHINLRESDIGRPIHNITNNIRSSTMEQDIKTVISTGQPLSREVEAENGRWYQMMIMPYIRQSDDQQDGAIISFNEITELKKAQSDLNRTNQSLKRINEDLDNFVHSASHDLLGPLTSIEGLMKLLNEKLDMQDPDVNLYASMIQTSIINFKENLRELAEIGKIESEMLKDAKMVNIAEVLEEVLFSIQDKIAAAGATIFKDLQEKQLLFSKKNLRSILYNLVSNAVKFAAPGRTPQLHISSYPENGYLVLQVKDNGIGIEKSKLYNVFNIYKRLHHEIDGNGIGLYLVKKIVDATGGMTKVESEVGKGSTFSIYFKRDQALN</sequence>
<dbReference type="SUPFAM" id="SSF52738">
    <property type="entry name" value="Methylesterase CheB, C-terminal domain"/>
    <property type="match status" value="1"/>
</dbReference>
<name>A0A1H8DRJ0_9BACT</name>
<dbReference type="GO" id="GO:0000156">
    <property type="term" value="F:phosphorelay response regulator activity"/>
    <property type="evidence" value="ECO:0007669"/>
    <property type="project" value="InterPro"/>
</dbReference>
<dbReference type="Pfam" id="PF01339">
    <property type="entry name" value="CheB_methylest"/>
    <property type="match status" value="1"/>
</dbReference>
<evidence type="ECO:0000313" key="7">
    <source>
        <dbReference type="Proteomes" id="UP000198984"/>
    </source>
</evidence>
<feature type="domain" description="CheB-type methylesterase" evidence="4">
    <location>
        <begin position="12"/>
        <end position="194"/>
    </location>
</feature>
<dbReference type="InterPro" id="IPR029063">
    <property type="entry name" value="SAM-dependent_MTases_sf"/>
</dbReference>
<dbReference type="CDD" id="cd16434">
    <property type="entry name" value="CheB-CheR_fusion"/>
    <property type="match status" value="1"/>
</dbReference>
<dbReference type="InterPro" id="IPR022642">
    <property type="entry name" value="CheR_C"/>
</dbReference>
<dbReference type="STRING" id="573321.SAMN04488505_10864"/>
<dbReference type="SMART" id="SM00387">
    <property type="entry name" value="HATPase_c"/>
    <property type="match status" value="1"/>
</dbReference>
<evidence type="ECO:0000259" key="3">
    <source>
        <dbReference type="PROSITE" id="PS50109"/>
    </source>
</evidence>
<feature type="domain" description="Histidine kinase" evidence="3">
    <location>
        <begin position="855"/>
        <end position="1068"/>
    </location>
</feature>
<feature type="active site" evidence="1">
    <location>
        <position position="18"/>
    </location>
</feature>
<dbReference type="Pfam" id="PF13596">
    <property type="entry name" value="PAS_10"/>
    <property type="match status" value="1"/>
</dbReference>
<dbReference type="EMBL" id="FOBB01000008">
    <property type="protein sequence ID" value="SEN09178.1"/>
    <property type="molecule type" value="Genomic_DNA"/>
</dbReference>
<dbReference type="PANTHER" id="PTHR24422">
    <property type="entry name" value="CHEMOTAXIS PROTEIN METHYLTRANSFERASE"/>
    <property type="match status" value="1"/>
</dbReference>
<dbReference type="GO" id="GO:0008757">
    <property type="term" value="F:S-adenosylmethionine-dependent methyltransferase activity"/>
    <property type="evidence" value="ECO:0007669"/>
    <property type="project" value="InterPro"/>
</dbReference>
<feature type="domain" description="CheR-type methyltransferase" evidence="5">
    <location>
        <begin position="199"/>
        <end position="449"/>
    </location>
</feature>
<dbReference type="Gene3D" id="3.40.50.150">
    <property type="entry name" value="Vaccinia Virus protein VP39"/>
    <property type="match status" value="1"/>
</dbReference>